<dbReference type="Pfam" id="PF12894">
    <property type="entry name" value="ANAPC4_WD40"/>
    <property type="match status" value="1"/>
</dbReference>
<dbReference type="GO" id="GO:0031145">
    <property type="term" value="P:anaphase-promoting complex-dependent catabolic process"/>
    <property type="evidence" value="ECO:0007669"/>
    <property type="project" value="InterPro"/>
</dbReference>
<evidence type="ECO:0000313" key="9">
    <source>
        <dbReference type="Proteomes" id="UP000190776"/>
    </source>
</evidence>
<evidence type="ECO:0000256" key="2">
    <source>
        <dbReference type="ARBA" id="ARBA00022618"/>
    </source>
</evidence>
<keyword evidence="5" id="KW-0131">Cell cycle</keyword>
<dbReference type="SUPFAM" id="SSF50978">
    <property type="entry name" value="WD40 repeat-like"/>
    <property type="match status" value="1"/>
</dbReference>
<feature type="domain" description="Anaphase-promoting complex subunit 4 long" evidence="7">
    <location>
        <begin position="145"/>
        <end position="248"/>
    </location>
</feature>
<keyword evidence="3" id="KW-0498">Mitosis</keyword>
<evidence type="ECO:0000259" key="6">
    <source>
        <dbReference type="Pfam" id="PF12894"/>
    </source>
</evidence>
<proteinExistence type="predicted"/>
<reference evidence="8 9" key="1">
    <citation type="submission" date="2017-01" db="EMBL/GenBank/DDBJ databases">
        <title>Draft genome sequence of Diplodia seriata F98.1, a fungal species involved in grapevine trunk diseases.</title>
        <authorList>
            <person name="Robert-Siegwald G."/>
            <person name="Vallet J."/>
            <person name="Abou-Mansour E."/>
            <person name="Xu J."/>
            <person name="Rey P."/>
            <person name="Bertsch C."/>
            <person name="Rego C."/>
            <person name="Larignon P."/>
            <person name="Fontaine F."/>
            <person name="Lebrun M.-H."/>
        </authorList>
    </citation>
    <scope>NUCLEOTIDE SEQUENCE [LARGE SCALE GENOMIC DNA]</scope>
    <source>
        <strain evidence="8 9">F98.1</strain>
    </source>
</reference>
<dbReference type="InterPro" id="IPR024977">
    <property type="entry name" value="Apc4-like_WD40_dom"/>
</dbReference>
<dbReference type="GO" id="GO:0070979">
    <property type="term" value="P:protein K11-linked ubiquitination"/>
    <property type="evidence" value="ECO:0007669"/>
    <property type="project" value="TreeGrafter"/>
</dbReference>
<dbReference type="Pfam" id="PF12896">
    <property type="entry name" value="ANAPC4"/>
    <property type="match status" value="1"/>
</dbReference>
<dbReference type="GO" id="GO:0005680">
    <property type="term" value="C:anaphase-promoting complex"/>
    <property type="evidence" value="ECO:0007669"/>
    <property type="project" value="InterPro"/>
</dbReference>
<organism evidence="8 9">
    <name type="scientific">Diplodia seriata</name>
    <dbReference type="NCBI Taxonomy" id="420778"/>
    <lineage>
        <taxon>Eukaryota</taxon>
        <taxon>Fungi</taxon>
        <taxon>Dikarya</taxon>
        <taxon>Ascomycota</taxon>
        <taxon>Pezizomycotina</taxon>
        <taxon>Dothideomycetes</taxon>
        <taxon>Dothideomycetes incertae sedis</taxon>
        <taxon>Botryosphaeriales</taxon>
        <taxon>Botryosphaeriaceae</taxon>
        <taxon>Diplodia</taxon>
    </lineage>
</organism>
<dbReference type="InterPro" id="IPR024790">
    <property type="entry name" value="APC4_long_dom"/>
</dbReference>
<sequence>MEPPEAPSLMLQAEKALPQPVRPRLISYCPTMDLVAVITQEETLDVYRLNGQRAFGLKRKTLESKVDSMCWKFNGQHIAVAWDDGSVDIVSSETGKTVKQVRREAVGFAADDESPPRISSLAWGVNFIDVAAVKERTGTLLTLQQGHKRWDQAASQGYTKVLEITHENIIPALDRTSIVVSMLRGLARYSGSSKIINVPPEELSNILDTLRCLRLLAHNVLVYAGEERRQFTAFSKWLRNEIDTQASDPSSQSAEEAAERDPGLDHGLLLAYIPGALTKSKLAPFLRRQADILDPRPELLAYEHVKLNMNIHRHDELIPDGSLCAWTLQEILQSQCRELFAQMTAWQAKNSSMDCGLVLEDGAVSEARDVRMVFEVCVSPTHFSTPSISDIYVGVGGLV</sequence>
<evidence type="ECO:0000256" key="5">
    <source>
        <dbReference type="ARBA" id="ARBA00023306"/>
    </source>
</evidence>
<dbReference type="InterPro" id="IPR036322">
    <property type="entry name" value="WD40_repeat_dom_sf"/>
</dbReference>
<dbReference type="PANTHER" id="PTHR13260">
    <property type="entry name" value="ANAPHASE PROMOTING COMPLEX SUBUNIT 4 APC4"/>
    <property type="match status" value="1"/>
</dbReference>
<dbReference type="EMBL" id="MSZU01000113">
    <property type="protein sequence ID" value="OMP82893.1"/>
    <property type="molecule type" value="Genomic_DNA"/>
</dbReference>
<evidence type="ECO:0000259" key="7">
    <source>
        <dbReference type="Pfam" id="PF12896"/>
    </source>
</evidence>
<dbReference type="InterPro" id="IPR024789">
    <property type="entry name" value="APC4"/>
</dbReference>
<evidence type="ECO:0000256" key="3">
    <source>
        <dbReference type="ARBA" id="ARBA00022776"/>
    </source>
</evidence>
<name>A0A1S8B654_9PEZI</name>
<keyword evidence="4" id="KW-0833">Ubl conjugation pathway</keyword>
<dbReference type="Proteomes" id="UP000190776">
    <property type="component" value="Unassembled WGS sequence"/>
</dbReference>
<dbReference type="STRING" id="420778.A0A1S8B654"/>
<dbReference type="AlphaFoldDB" id="A0A1S8B654"/>
<dbReference type="Gene3D" id="2.130.10.10">
    <property type="entry name" value="YVTN repeat-like/Quinoprotein amine dehydrogenase"/>
    <property type="match status" value="1"/>
</dbReference>
<dbReference type="InterPro" id="IPR015943">
    <property type="entry name" value="WD40/YVTN_repeat-like_dom_sf"/>
</dbReference>
<evidence type="ECO:0000313" key="8">
    <source>
        <dbReference type="EMBL" id="OMP82893.1"/>
    </source>
</evidence>
<evidence type="ECO:0000256" key="1">
    <source>
        <dbReference type="ARBA" id="ARBA00016067"/>
    </source>
</evidence>
<comment type="caution">
    <text evidence="8">The sequence shown here is derived from an EMBL/GenBank/DDBJ whole genome shotgun (WGS) entry which is preliminary data.</text>
</comment>
<protein>
    <recommendedName>
        <fullName evidence="1">Anaphase-promoting complex subunit 4</fullName>
    </recommendedName>
</protein>
<dbReference type="PANTHER" id="PTHR13260:SF0">
    <property type="entry name" value="ANAPHASE-PROMOTING COMPLEX SUBUNIT 4"/>
    <property type="match status" value="1"/>
</dbReference>
<dbReference type="GO" id="GO:0034399">
    <property type="term" value="C:nuclear periphery"/>
    <property type="evidence" value="ECO:0007669"/>
    <property type="project" value="TreeGrafter"/>
</dbReference>
<evidence type="ECO:0000256" key="4">
    <source>
        <dbReference type="ARBA" id="ARBA00022786"/>
    </source>
</evidence>
<dbReference type="OrthoDB" id="2110451at2759"/>
<accession>A0A1S8B654</accession>
<gene>
    <name evidence="8" type="ORF">BK809_0001084</name>
</gene>
<keyword evidence="2" id="KW-0132">Cell division</keyword>
<feature type="domain" description="Anaphase-promoting complex subunit 4-like WD40" evidence="6">
    <location>
        <begin position="27"/>
        <end position="125"/>
    </location>
</feature>
<dbReference type="GO" id="GO:0051301">
    <property type="term" value="P:cell division"/>
    <property type="evidence" value="ECO:0007669"/>
    <property type="project" value="UniProtKB-KW"/>
</dbReference>